<dbReference type="PANTHER" id="PTHR24346:SF110">
    <property type="entry name" value="NON-SPECIFIC SERINE_THREONINE PROTEIN KINASE"/>
    <property type="match status" value="1"/>
</dbReference>
<proteinExistence type="inferred from homology"/>
<dbReference type="AlphaFoldDB" id="A0A2A9NW23"/>
<keyword evidence="16" id="KW-1185">Reference proteome</keyword>
<evidence type="ECO:0000256" key="7">
    <source>
        <dbReference type="ARBA" id="ARBA00022741"/>
    </source>
</evidence>
<comment type="subcellular location">
    <subcellularLocation>
        <location evidence="1">Bud neck</location>
    </subcellularLocation>
</comment>
<evidence type="ECO:0000256" key="9">
    <source>
        <dbReference type="ARBA" id="ARBA00022840"/>
    </source>
</evidence>
<keyword evidence="4" id="KW-0723">Serine/threonine-protein kinase</keyword>
<evidence type="ECO:0000256" key="10">
    <source>
        <dbReference type="ARBA" id="ARBA00047899"/>
    </source>
</evidence>
<dbReference type="PANTHER" id="PTHR24346">
    <property type="entry name" value="MAP/MICROTUBULE AFFINITY-REGULATING KINASE"/>
    <property type="match status" value="1"/>
</dbReference>
<evidence type="ECO:0000256" key="1">
    <source>
        <dbReference type="ARBA" id="ARBA00004266"/>
    </source>
</evidence>
<dbReference type="Proteomes" id="UP000242287">
    <property type="component" value="Unassembled WGS sequence"/>
</dbReference>
<evidence type="ECO:0000256" key="3">
    <source>
        <dbReference type="ARBA" id="ARBA00012513"/>
    </source>
</evidence>
<feature type="binding site" evidence="12">
    <location>
        <position position="50"/>
    </location>
    <ligand>
        <name>ATP</name>
        <dbReference type="ChEBI" id="CHEBI:30616"/>
    </ligand>
</feature>
<dbReference type="GO" id="GO:0005940">
    <property type="term" value="C:septin ring"/>
    <property type="evidence" value="ECO:0007669"/>
    <property type="project" value="UniProtKB-ARBA"/>
</dbReference>
<dbReference type="Pfam" id="PF00069">
    <property type="entry name" value="Pkinase"/>
    <property type="match status" value="1"/>
</dbReference>
<evidence type="ECO:0000256" key="8">
    <source>
        <dbReference type="ARBA" id="ARBA00022777"/>
    </source>
</evidence>
<evidence type="ECO:0000256" key="4">
    <source>
        <dbReference type="ARBA" id="ARBA00022527"/>
    </source>
</evidence>
<dbReference type="FunFam" id="1.10.510.10:FF:000394">
    <property type="entry name" value="Serine/threonine-protein kinase HSL1"/>
    <property type="match status" value="1"/>
</dbReference>
<feature type="region of interest" description="Disordered" evidence="13">
    <location>
        <begin position="361"/>
        <end position="381"/>
    </location>
</feature>
<dbReference type="OrthoDB" id="193931at2759"/>
<dbReference type="GO" id="GO:0005935">
    <property type="term" value="C:cellular bud neck"/>
    <property type="evidence" value="ECO:0007669"/>
    <property type="project" value="UniProtKB-SubCell"/>
</dbReference>
<evidence type="ECO:0000256" key="6">
    <source>
        <dbReference type="ARBA" id="ARBA00022679"/>
    </source>
</evidence>
<keyword evidence="7 12" id="KW-0547">Nucleotide-binding</keyword>
<dbReference type="PROSITE" id="PS00108">
    <property type="entry name" value="PROTEIN_KINASE_ST"/>
    <property type="match status" value="1"/>
</dbReference>
<keyword evidence="5" id="KW-0597">Phosphoprotein</keyword>
<organism evidence="15 16">
    <name type="scientific">Amanita thiersii Skay4041</name>
    <dbReference type="NCBI Taxonomy" id="703135"/>
    <lineage>
        <taxon>Eukaryota</taxon>
        <taxon>Fungi</taxon>
        <taxon>Dikarya</taxon>
        <taxon>Basidiomycota</taxon>
        <taxon>Agaricomycotina</taxon>
        <taxon>Agaricomycetes</taxon>
        <taxon>Agaricomycetidae</taxon>
        <taxon>Agaricales</taxon>
        <taxon>Pluteineae</taxon>
        <taxon>Amanitaceae</taxon>
        <taxon>Amanita</taxon>
    </lineage>
</organism>
<dbReference type="InterPro" id="IPR011009">
    <property type="entry name" value="Kinase-like_dom_sf"/>
</dbReference>
<evidence type="ECO:0000256" key="5">
    <source>
        <dbReference type="ARBA" id="ARBA00022553"/>
    </source>
</evidence>
<dbReference type="EC" id="2.7.11.1" evidence="3"/>
<dbReference type="SUPFAM" id="SSF56112">
    <property type="entry name" value="Protein kinase-like (PK-like)"/>
    <property type="match status" value="1"/>
</dbReference>
<dbReference type="InterPro" id="IPR017441">
    <property type="entry name" value="Protein_kinase_ATP_BS"/>
</dbReference>
<feature type="region of interest" description="Disordered" evidence="13">
    <location>
        <begin position="566"/>
        <end position="595"/>
    </location>
</feature>
<evidence type="ECO:0000256" key="11">
    <source>
        <dbReference type="ARBA" id="ARBA00048679"/>
    </source>
</evidence>
<comment type="catalytic activity">
    <reaction evidence="10">
        <text>L-threonyl-[protein] + ATP = O-phospho-L-threonyl-[protein] + ADP + H(+)</text>
        <dbReference type="Rhea" id="RHEA:46608"/>
        <dbReference type="Rhea" id="RHEA-COMP:11060"/>
        <dbReference type="Rhea" id="RHEA-COMP:11605"/>
        <dbReference type="ChEBI" id="CHEBI:15378"/>
        <dbReference type="ChEBI" id="CHEBI:30013"/>
        <dbReference type="ChEBI" id="CHEBI:30616"/>
        <dbReference type="ChEBI" id="CHEBI:61977"/>
        <dbReference type="ChEBI" id="CHEBI:456216"/>
        <dbReference type="EC" id="2.7.11.1"/>
    </reaction>
</comment>
<keyword evidence="9 12" id="KW-0067">ATP-binding</keyword>
<reference evidence="15 16" key="1">
    <citation type="submission" date="2014-02" db="EMBL/GenBank/DDBJ databases">
        <title>Transposable element dynamics among asymbiotic and ectomycorrhizal Amanita fungi.</title>
        <authorList>
            <consortium name="DOE Joint Genome Institute"/>
            <person name="Hess J."/>
            <person name="Skrede I."/>
            <person name="Wolfe B."/>
            <person name="LaButti K."/>
            <person name="Ohm R.A."/>
            <person name="Grigoriev I.V."/>
            <person name="Pringle A."/>
        </authorList>
    </citation>
    <scope>NUCLEOTIDE SEQUENCE [LARGE SCALE GENOMIC DNA]</scope>
    <source>
        <strain evidence="15 16">SKay4041</strain>
    </source>
</reference>
<dbReference type="GO" id="GO:0004674">
    <property type="term" value="F:protein serine/threonine kinase activity"/>
    <property type="evidence" value="ECO:0007669"/>
    <property type="project" value="UniProtKB-KW"/>
</dbReference>
<dbReference type="STRING" id="703135.A0A2A9NW23"/>
<accession>A0A2A9NW23</accession>
<dbReference type="Gene3D" id="1.10.510.10">
    <property type="entry name" value="Transferase(Phosphotransferase) domain 1"/>
    <property type="match status" value="1"/>
</dbReference>
<sequence>MDDPRSTLNIFKSDPKKIGNWKIGRTIGTGSSGRVRIARHSRTGQFAAIKIISKTTLNSCVSINRLSDEIERKQLAIEREIVVMKLIDHPNIMRLYDVWETSAELFLVLEYVQGGELFEYLCEKGRLPTAEALTYFQQIISAVDYCHRFNIAHRDLKPENILLDHACNIKIADFGMAAWQVNKQDGMLYTSCGSPHYAAPEIINGEPYSGSAADIWSCGIILYALLAGKLPFDDDDCAALLGKVLVGKYIMSQDINPLAQNLIRQMLMVNVQRRITMTEIQRHPFFTLHKPKLTRNVMPTLDDIAQPLKSTSAIDPDVFANLRTLWRSTPDHELIHKLLDEERNWEKGIYHLLMDHRKKHLESQGNGTGPLRSRKSRNRRSSLEGGINALVGINEQIVVGHANGIHSTHVAMVPKQSTTALSNDDTQKQEITLFQRPLTSPTSPPTTLCKKTRSRCRVVGTEQDKLQMVFHQLANQLNIPQETSRSLSSDPFPNTMDSEMQDSIKDTSSYFEFIERQCTTKPLIVRRLHQFRRPLTGKFQDKENITEQQAIEPFAKKRRATIARKAGFREQEMDKAGKYNKAGASSFSESDRTRSSFRTNSPLELISPKRSWLDNVFKFKSTRYSLLSTKNASTTKNECRRLLKELGVEIAVEEGVGLGITRCRFRRGKGVQTTKFRIETNFSKRQEEQEGYRIVLFIVHEGGPIEALQEIYNELRKNWTLDSNASKTREDYLISAGSFGAKFGECMY</sequence>
<name>A0A2A9NW23_9AGAR</name>
<dbReference type="InterPro" id="IPR008271">
    <property type="entry name" value="Ser/Thr_kinase_AS"/>
</dbReference>
<evidence type="ECO:0000313" key="15">
    <source>
        <dbReference type="EMBL" id="PFH51892.1"/>
    </source>
</evidence>
<keyword evidence="8" id="KW-0418">Kinase</keyword>
<comment type="catalytic activity">
    <reaction evidence="11">
        <text>L-seryl-[protein] + ATP = O-phospho-L-seryl-[protein] + ADP + H(+)</text>
        <dbReference type="Rhea" id="RHEA:17989"/>
        <dbReference type="Rhea" id="RHEA-COMP:9863"/>
        <dbReference type="Rhea" id="RHEA-COMP:11604"/>
        <dbReference type="ChEBI" id="CHEBI:15378"/>
        <dbReference type="ChEBI" id="CHEBI:29999"/>
        <dbReference type="ChEBI" id="CHEBI:30616"/>
        <dbReference type="ChEBI" id="CHEBI:83421"/>
        <dbReference type="ChEBI" id="CHEBI:456216"/>
        <dbReference type="EC" id="2.7.11.1"/>
    </reaction>
</comment>
<comment type="similarity">
    <text evidence="2">Belongs to the protein kinase superfamily. CAMK Ser/Thr protein kinase family. NIM1 subfamily.</text>
</comment>
<dbReference type="CDD" id="cd14081">
    <property type="entry name" value="STKc_BRSK1_2"/>
    <property type="match status" value="1"/>
</dbReference>
<keyword evidence="6" id="KW-0808">Transferase</keyword>
<dbReference type="PROSITE" id="PS50011">
    <property type="entry name" value="PROTEIN_KINASE_DOM"/>
    <property type="match status" value="1"/>
</dbReference>
<protein>
    <recommendedName>
        <fullName evidence="3">non-specific serine/threonine protein kinase</fullName>
        <ecNumber evidence="3">2.7.11.1</ecNumber>
    </recommendedName>
</protein>
<dbReference type="EMBL" id="KZ301983">
    <property type="protein sequence ID" value="PFH51892.1"/>
    <property type="molecule type" value="Genomic_DNA"/>
</dbReference>
<dbReference type="GO" id="GO:0035556">
    <property type="term" value="P:intracellular signal transduction"/>
    <property type="evidence" value="ECO:0007669"/>
    <property type="project" value="TreeGrafter"/>
</dbReference>
<evidence type="ECO:0000313" key="16">
    <source>
        <dbReference type="Proteomes" id="UP000242287"/>
    </source>
</evidence>
<dbReference type="PROSITE" id="PS00107">
    <property type="entry name" value="PROTEIN_KINASE_ATP"/>
    <property type="match status" value="1"/>
</dbReference>
<gene>
    <name evidence="15" type="ORF">AMATHDRAFT_39817</name>
</gene>
<dbReference type="InterPro" id="IPR000719">
    <property type="entry name" value="Prot_kinase_dom"/>
</dbReference>
<dbReference type="GO" id="GO:0005524">
    <property type="term" value="F:ATP binding"/>
    <property type="evidence" value="ECO:0007669"/>
    <property type="project" value="UniProtKB-UniRule"/>
</dbReference>
<evidence type="ECO:0000256" key="2">
    <source>
        <dbReference type="ARBA" id="ARBA00010791"/>
    </source>
</evidence>
<evidence type="ECO:0000256" key="12">
    <source>
        <dbReference type="PROSITE-ProRule" id="PRU10141"/>
    </source>
</evidence>
<dbReference type="SMART" id="SM00220">
    <property type="entry name" value="S_TKc"/>
    <property type="match status" value="1"/>
</dbReference>
<evidence type="ECO:0000256" key="13">
    <source>
        <dbReference type="SAM" id="MobiDB-lite"/>
    </source>
</evidence>
<feature type="domain" description="Protein kinase" evidence="14">
    <location>
        <begin position="21"/>
        <end position="286"/>
    </location>
</feature>
<evidence type="ECO:0000259" key="14">
    <source>
        <dbReference type="PROSITE" id="PS50011"/>
    </source>
</evidence>
<feature type="compositionally biased region" description="Basic and acidic residues" evidence="13">
    <location>
        <begin position="567"/>
        <end position="577"/>
    </location>
</feature>